<evidence type="ECO:0000313" key="5">
    <source>
        <dbReference type="EMBL" id="RFB95856.1"/>
    </source>
</evidence>
<dbReference type="GO" id="GO:0008233">
    <property type="term" value="F:peptidase activity"/>
    <property type="evidence" value="ECO:0007669"/>
    <property type="project" value="UniProtKB-KW"/>
</dbReference>
<dbReference type="EMBL" id="NAOO01000010">
    <property type="protein sequence ID" value="RFB95856.1"/>
    <property type="molecule type" value="Genomic_DNA"/>
</dbReference>
<accession>A0A3E1BPR3</accession>
<evidence type="ECO:0000256" key="2">
    <source>
        <dbReference type="ARBA" id="ARBA00022670"/>
    </source>
</evidence>
<proteinExistence type="predicted"/>
<evidence type="ECO:0000313" key="6">
    <source>
        <dbReference type="Proteomes" id="UP000256748"/>
    </source>
</evidence>
<protein>
    <recommendedName>
        <fullName evidence="4">Prohead serine protease domain-containing protein</fullName>
    </recommendedName>
</protein>
<dbReference type="AlphaFoldDB" id="A0A3E1BPR3"/>
<dbReference type="InterPro" id="IPR054613">
    <property type="entry name" value="Peptidase_S78_dom"/>
</dbReference>
<gene>
    <name evidence="5" type="ORF">B5K10_09865</name>
</gene>
<reference evidence="5 6" key="1">
    <citation type="submission" date="2017-03" db="EMBL/GenBank/DDBJ databases">
        <title>Genome analysis of Rhizobial strains effectives or ineffectives for nitrogen fixation isolated from bean seeds.</title>
        <authorList>
            <person name="Peralta H."/>
            <person name="Aguilar-Vera A."/>
            <person name="Mora Y."/>
            <person name="Vargas-Lagunas C."/>
            <person name="Girard L."/>
            <person name="Mora J."/>
        </authorList>
    </citation>
    <scope>NUCLEOTIDE SEQUENCE [LARGE SCALE GENOMIC DNA]</scope>
    <source>
        <strain evidence="5 6">CCGM5</strain>
    </source>
</reference>
<feature type="domain" description="Prohead serine protease" evidence="4">
    <location>
        <begin position="10"/>
        <end position="82"/>
    </location>
</feature>
<keyword evidence="1" id="KW-1188">Viral release from host cell</keyword>
<name>A0A3E1BPR3_RHILT</name>
<dbReference type="GO" id="GO:0006508">
    <property type="term" value="P:proteolysis"/>
    <property type="evidence" value="ECO:0007669"/>
    <property type="project" value="UniProtKB-KW"/>
</dbReference>
<keyword evidence="3" id="KW-0378">Hydrolase</keyword>
<keyword evidence="2" id="KW-0645">Protease</keyword>
<dbReference type="Proteomes" id="UP000256748">
    <property type="component" value="Unassembled WGS sequence"/>
</dbReference>
<dbReference type="Pfam" id="PF04586">
    <property type="entry name" value="Peptidase_S78"/>
    <property type="match status" value="1"/>
</dbReference>
<sequence length="103" mass="10889">MSTDALCARYAQVVGTWDAVSVEADGLKVSGKLLGEDVARAKEVRALLRAKSVTGLSVGFMTKKAAPRKGGGRTISDLGLVAVRVGAWKRHFESFLQPTAGDQ</sequence>
<evidence type="ECO:0000256" key="1">
    <source>
        <dbReference type="ARBA" id="ARBA00022612"/>
    </source>
</evidence>
<evidence type="ECO:0000256" key="3">
    <source>
        <dbReference type="ARBA" id="ARBA00022801"/>
    </source>
</evidence>
<evidence type="ECO:0000259" key="4">
    <source>
        <dbReference type="Pfam" id="PF04586"/>
    </source>
</evidence>
<comment type="caution">
    <text evidence="5">The sequence shown here is derived from an EMBL/GenBank/DDBJ whole genome shotgun (WGS) entry which is preliminary data.</text>
</comment>
<dbReference type="RefSeq" id="WP_245441729.1">
    <property type="nucleotide sequence ID" value="NZ_KZ859521.1"/>
</dbReference>
<organism evidence="5 6">
    <name type="scientific">Rhizobium leguminosarum bv. trifolii</name>
    <dbReference type="NCBI Taxonomy" id="386"/>
    <lineage>
        <taxon>Bacteria</taxon>
        <taxon>Pseudomonadati</taxon>
        <taxon>Pseudomonadota</taxon>
        <taxon>Alphaproteobacteria</taxon>
        <taxon>Hyphomicrobiales</taxon>
        <taxon>Rhizobiaceae</taxon>
        <taxon>Rhizobium/Agrobacterium group</taxon>
        <taxon>Rhizobium</taxon>
    </lineage>
</organism>